<evidence type="ECO:0000313" key="11">
    <source>
        <dbReference type="EMBL" id="QBK93112.1"/>
    </source>
</evidence>
<dbReference type="InterPro" id="IPR006133">
    <property type="entry name" value="DNA-dir_DNA_pol_B_exonuc"/>
</dbReference>
<feature type="domain" description="DNA-directed DNA polymerase family B exonuclease" evidence="10">
    <location>
        <begin position="140"/>
        <end position="366"/>
    </location>
</feature>
<keyword evidence="4" id="KW-0548">Nucleotidyltransferase</keyword>
<dbReference type="SUPFAM" id="SSF56672">
    <property type="entry name" value="DNA/RNA polymerases"/>
    <property type="match status" value="1"/>
</dbReference>
<dbReference type="InterPro" id="IPR012337">
    <property type="entry name" value="RNaseH-like_sf"/>
</dbReference>
<evidence type="ECO:0000256" key="5">
    <source>
        <dbReference type="ARBA" id="ARBA00022932"/>
    </source>
</evidence>
<comment type="catalytic activity">
    <reaction evidence="8">
        <text>DNA(n) + a 2'-deoxyribonucleoside 5'-triphosphate = DNA(n+1) + diphosphate</text>
        <dbReference type="Rhea" id="RHEA:22508"/>
        <dbReference type="Rhea" id="RHEA-COMP:17339"/>
        <dbReference type="Rhea" id="RHEA-COMP:17340"/>
        <dbReference type="ChEBI" id="CHEBI:33019"/>
        <dbReference type="ChEBI" id="CHEBI:61560"/>
        <dbReference type="ChEBI" id="CHEBI:173112"/>
        <dbReference type="EC" id="2.7.7.7"/>
    </reaction>
</comment>
<keyword evidence="6" id="KW-0235">DNA replication</keyword>
<dbReference type="GO" id="GO:0003677">
    <property type="term" value="F:DNA binding"/>
    <property type="evidence" value="ECO:0007669"/>
    <property type="project" value="UniProtKB-KW"/>
</dbReference>
<dbReference type="Gene3D" id="3.30.420.10">
    <property type="entry name" value="Ribonuclease H-like superfamily/Ribonuclease H"/>
    <property type="match status" value="1"/>
</dbReference>
<gene>
    <name evidence="11" type="ORF">LCPAC403_02460</name>
</gene>
<evidence type="ECO:0000256" key="3">
    <source>
        <dbReference type="ARBA" id="ARBA00022679"/>
    </source>
</evidence>
<evidence type="ECO:0000256" key="8">
    <source>
        <dbReference type="ARBA" id="ARBA00049244"/>
    </source>
</evidence>
<reference evidence="11" key="1">
    <citation type="journal article" date="2019" name="MBio">
        <title>Virus Genomes from Deep Sea Sediments Expand the Ocean Megavirome and Support Independent Origins of Viral Gigantism.</title>
        <authorList>
            <person name="Backstrom D."/>
            <person name="Yutin N."/>
            <person name="Jorgensen S.L."/>
            <person name="Dharamshi J."/>
            <person name="Homa F."/>
            <person name="Zaremba-Niedwiedzka K."/>
            <person name="Spang A."/>
            <person name="Wolf Y.I."/>
            <person name="Koonin E.V."/>
            <person name="Ettema T.J."/>
        </authorList>
    </citation>
    <scope>NUCLEOTIDE SEQUENCE</scope>
</reference>
<keyword evidence="3" id="KW-0808">Transferase</keyword>
<dbReference type="Gene3D" id="1.10.132.60">
    <property type="entry name" value="DNA polymerase family B, C-terminal domain"/>
    <property type="match status" value="1"/>
</dbReference>
<dbReference type="Gene3D" id="3.90.1600.10">
    <property type="entry name" value="Palm domain of DNA polymerase"/>
    <property type="match status" value="1"/>
</dbReference>
<evidence type="ECO:0000256" key="1">
    <source>
        <dbReference type="ARBA" id="ARBA00005755"/>
    </source>
</evidence>
<dbReference type="GO" id="GO:0006261">
    <property type="term" value="P:DNA-templated DNA replication"/>
    <property type="evidence" value="ECO:0007669"/>
    <property type="project" value="TreeGrafter"/>
</dbReference>
<organism evidence="11">
    <name type="scientific">Pithovirus LCPAC403</name>
    <dbReference type="NCBI Taxonomy" id="2506596"/>
    <lineage>
        <taxon>Viruses</taxon>
        <taxon>Pithoviruses</taxon>
    </lineage>
</organism>
<dbReference type="EMBL" id="MK500590">
    <property type="protein sequence ID" value="QBK93112.1"/>
    <property type="molecule type" value="Genomic_DNA"/>
</dbReference>
<dbReference type="InterPro" id="IPR050240">
    <property type="entry name" value="DNA_pol_type-B"/>
</dbReference>
<dbReference type="InterPro" id="IPR006134">
    <property type="entry name" value="DNA-dir_DNA_pol_B_multi_dom"/>
</dbReference>
<dbReference type="Gene3D" id="1.10.287.690">
    <property type="entry name" value="Helix hairpin bin"/>
    <property type="match status" value="1"/>
</dbReference>
<evidence type="ECO:0000259" key="10">
    <source>
        <dbReference type="Pfam" id="PF03104"/>
    </source>
</evidence>
<dbReference type="GO" id="GO:0003887">
    <property type="term" value="F:DNA-directed DNA polymerase activity"/>
    <property type="evidence" value="ECO:0007669"/>
    <property type="project" value="UniProtKB-KW"/>
</dbReference>
<accession>A0A481ZCP8</accession>
<keyword evidence="5" id="KW-0239">DNA-directed DNA polymerase</keyword>
<evidence type="ECO:0000256" key="4">
    <source>
        <dbReference type="ARBA" id="ARBA00022695"/>
    </source>
</evidence>
<dbReference type="GO" id="GO:0039693">
    <property type="term" value="P:viral DNA genome replication"/>
    <property type="evidence" value="ECO:0007669"/>
    <property type="project" value="UniProtKB-KW"/>
</dbReference>
<comment type="similarity">
    <text evidence="1">Belongs to the DNA polymerase type-B family.</text>
</comment>
<name>A0A481ZCP8_9VIRU</name>
<dbReference type="InterPro" id="IPR036397">
    <property type="entry name" value="RNaseH_sf"/>
</dbReference>
<evidence type="ECO:0000256" key="2">
    <source>
        <dbReference type="ARBA" id="ARBA00012417"/>
    </source>
</evidence>
<dbReference type="PANTHER" id="PTHR10322:SF23">
    <property type="entry name" value="DNA POLYMERASE DELTA CATALYTIC SUBUNIT"/>
    <property type="match status" value="1"/>
</dbReference>
<evidence type="ECO:0000259" key="9">
    <source>
        <dbReference type="Pfam" id="PF00136"/>
    </source>
</evidence>
<dbReference type="Pfam" id="PF03104">
    <property type="entry name" value="DNA_pol_B_exo1"/>
    <property type="match status" value="1"/>
</dbReference>
<dbReference type="EC" id="2.7.7.7" evidence="2"/>
<dbReference type="InterPro" id="IPR023211">
    <property type="entry name" value="DNA_pol_palm_dom_sf"/>
</dbReference>
<dbReference type="Pfam" id="PF00136">
    <property type="entry name" value="DNA_pol_B"/>
    <property type="match status" value="1"/>
</dbReference>
<sequence>MPNDNITIHALDWTVEEKLNVSGKSEIFCWGLDESSKITLIRILNFPVSRVWKLPPGNWSNRDINTIIETLKIRGIEANRMYYIIRGWLMNKKKLYYYDNKTYPFIHLEFDTEKSMRNCESNLKYPFWVQGRKIQLDPCETQIDSIRKLLTQRNVETSGWFSCDVMKAFPQNKISTIENEYFCINPTSIEPVESDIITYPGILSFDIEAHSFRHNAFPVKWNATDVITTISIVYKKHDVIRKILITQCKCNPIDGVDVVKVDDEIEVIRSFEHHVRLLDPDILTGWNILGFDWDYMNSRLAIEAQKWECMGRIKNRISIFDEKSWSSSAYGNNSFKNLIIDGRITIDMMVQIKRDYKFQSYSLNEVSKILLGKEKLDVSYKEMFEAKDELDAAKTPEEEKEAVKKITRLGEYNVVDSELVLEMFEITSMWIRCVQFSSIFFVAIRDLFRGQQIRVYNQIYDQCTKLGIIVDKPKQTGKGYKGAFVKKPIPGRYVNIIVLDFLSLYPSLMISMNICYSTFVPPDRAALIPEEELYKYNIIEWDENKDDKKPEKGTVHYKFFFAKDPIGVIPLMLQRILSKRSIAKNQMKNEKDPFKKAILNIKQKALKIGANSVYGFQGASAEKGILPLLSAAMSVTAIGRELINDTNNYVEKNYDDAKVVYNDTDSIFIDMKISNHRKCSQIGTKIGLDVTSYLRKEYMNSENGFVGALELEYEKTYNIFFVVVKKTYMAIQRDIETGELKWNKPIYVGGVMVKRDSCKWKVKVYNEVIMAIMQGESRDDIDHIITRAINDIMSHTVDVNTLYTNRGIGIYSAESTYYMKPFIERLRREGNRIRPGDRLNYIVVEDEKQDKVGPKMRLKEEYDKGGMRYDSLYYAINVLQPSIEQIYCVRFEADIKKEIEAICSSQRKQIIQLSDANFKRVSEEGEVLIKKHIGKGDIVKAEKATDRYAVRLTKIKKKRDKDIAKTPIKNMKWGRKLVYSGPGLKPVERGVRIRKAFDAVLEEFLTTDRISKKDWPIKRTLGKTHHFREALTIVIKTNSIITPEEAKRIVARWPENGTVVIIERPENETVVIIESSDKEKRRAKWPTKRTFSKKVTI</sequence>
<dbReference type="PRINTS" id="PR00106">
    <property type="entry name" value="DNAPOLB"/>
</dbReference>
<dbReference type="InterPro" id="IPR042087">
    <property type="entry name" value="DNA_pol_B_thumb"/>
</dbReference>
<dbReference type="InterPro" id="IPR043502">
    <property type="entry name" value="DNA/RNA_pol_sf"/>
</dbReference>
<dbReference type="PANTHER" id="PTHR10322">
    <property type="entry name" value="DNA POLYMERASE CATALYTIC SUBUNIT"/>
    <property type="match status" value="1"/>
</dbReference>
<evidence type="ECO:0000256" key="6">
    <source>
        <dbReference type="ARBA" id="ARBA00023109"/>
    </source>
</evidence>
<dbReference type="SMART" id="SM00486">
    <property type="entry name" value="POLBc"/>
    <property type="match status" value="1"/>
</dbReference>
<evidence type="ECO:0000256" key="7">
    <source>
        <dbReference type="ARBA" id="ARBA00023125"/>
    </source>
</evidence>
<feature type="domain" description="DNA-directed DNA polymerase family B multifunctional" evidence="9">
    <location>
        <begin position="447"/>
        <end position="881"/>
    </location>
</feature>
<proteinExistence type="inferred from homology"/>
<dbReference type="GO" id="GO:0000166">
    <property type="term" value="F:nucleotide binding"/>
    <property type="evidence" value="ECO:0007669"/>
    <property type="project" value="InterPro"/>
</dbReference>
<protein>
    <recommendedName>
        <fullName evidence="2">DNA-directed DNA polymerase</fullName>
        <ecNumber evidence="2">2.7.7.7</ecNumber>
    </recommendedName>
</protein>
<dbReference type="SUPFAM" id="SSF53098">
    <property type="entry name" value="Ribonuclease H-like"/>
    <property type="match status" value="1"/>
</dbReference>
<dbReference type="InterPro" id="IPR006172">
    <property type="entry name" value="DNA-dir_DNA_pol_B"/>
</dbReference>
<keyword evidence="6" id="KW-1194">Viral DNA replication</keyword>
<keyword evidence="7" id="KW-0238">DNA-binding</keyword>